<dbReference type="KEGG" id="ecu:ECU05_1200"/>
<gene>
    <name evidence="1" type="ordered locus">ECU05_1200</name>
</gene>
<dbReference type="VEuPathDB" id="MicrosporidiaDB:ECU05_1200"/>
<protein>
    <submittedName>
        <fullName evidence="1">Uncharacterized protein</fullName>
    </submittedName>
</protein>
<organism evidence="1 2">
    <name type="scientific">Encephalitozoon cuniculi (strain GB-M1)</name>
    <name type="common">Microsporidian parasite</name>
    <dbReference type="NCBI Taxonomy" id="284813"/>
    <lineage>
        <taxon>Eukaryota</taxon>
        <taxon>Fungi</taxon>
        <taxon>Fungi incertae sedis</taxon>
        <taxon>Microsporidia</taxon>
        <taxon>Unikaryonidae</taxon>
        <taxon>Encephalitozoon</taxon>
    </lineage>
</organism>
<dbReference type="EMBL" id="AL590445">
    <property type="protein sequence ID" value="CAD26640.2"/>
    <property type="molecule type" value="Genomic_DNA"/>
</dbReference>
<reference evidence="1 2" key="2">
    <citation type="journal article" date="2009" name="BMC Genomics">
        <title>Identification of transcriptional signals in Encephalitozoon cuniculi widespread among Microsporidia phylum: support for accurate structural genome annotation.</title>
        <authorList>
            <person name="Peyretaillade E."/>
            <person name="Goncalves O."/>
            <person name="Terrat S."/>
            <person name="Dugat-Bony E."/>
            <person name="Wincker P."/>
            <person name="Cornman R.S."/>
            <person name="Evans J.D."/>
            <person name="Delbac F."/>
            <person name="Peyret P."/>
        </authorList>
    </citation>
    <scope>NUCLEOTIDE SEQUENCE [LARGE SCALE GENOMIC DNA]</scope>
    <source>
        <strain evidence="1 2">GB-M1</strain>
    </source>
</reference>
<sequence>MNEKSRLNLILKCIAYTKEPKILILINLLEIAWKAACIVHSDKFSFFVVNNETIDTIKGEDSAEFAQEITRALSETRNKLECLERQICGWYIDAHRLAEDELGEEAMMEFYQYVGREFKKMFSQSYHANEPSRDDKSVWGEKLFRTIDACNAKEANQNQKIDKWIRKFKEEFLGSEYVRFISRNKIAYTNYAFEKHKKVIRRILMEGEYKGHLFNFRALPRCSSLILRLIS</sequence>
<dbReference type="OrthoDB" id="2190817at2759"/>
<dbReference type="Proteomes" id="UP000000819">
    <property type="component" value="Chromosome V"/>
</dbReference>
<name>Q8SVH7_ENCCU</name>
<dbReference type="GeneID" id="859129"/>
<reference evidence="1 2" key="1">
    <citation type="journal article" date="2001" name="Nature">
        <title>Genome sequence and gene compaction of the eukaryote parasite Encephalitozoon cuniculi.</title>
        <authorList>
            <person name="Katinka M.D."/>
            <person name="Duprat S."/>
            <person name="Cornillot E."/>
            <person name="Metenier G."/>
            <person name="Thomarat F."/>
            <person name="Prensier G."/>
            <person name="Barbe V."/>
            <person name="Peyretaillade E."/>
            <person name="Brottier P."/>
            <person name="Wincker P."/>
            <person name="Delbac F."/>
            <person name="El Alaoui H."/>
            <person name="Peyret P."/>
            <person name="Saurin W."/>
            <person name="Gouy M."/>
            <person name="Weissenbach J."/>
            <person name="Vivares C.P."/>
        </authorList>
    </citation>
    <scope>NUCLEOTIDE SEQUENCE [LARGE SCALE GENOMIC DNA]</scope>
    <source>
        <strain evidence="1 2">GB-M1</strain>
    </source>
</reference>
<evidence type="ECO:0000313" key="1">
    <source>
        <dbReference type="EMBL" id="CAD26640.2"/>
    </source>
</evidence>
<dbReference type="HOGENOM" id="CLU_1194879_0_0_1"/>
<keyword evidence="2" id="KW-1185">Reference proteome</keyword>
<proteinExistence type="predicted"/>
<dbReference type="InParanoid" id="Q8SVH7"/>
<dbReference type="AlphaFoldDB" id="Q8SVH7"/>
<accession>Q8SVH7</accession>
<evidence type="ECO:0000313" key="2">
    <source>
        <dbReference type="Proteomes" id="UP000000819"/>
    </source>
</evidence>
<dbReference type="RefSeq" id="NP_597463.2">
    <property type="nucleotide sequence ID" value="NM_001041329.2"/>
</dbReference>